<dbReference type="AlphaFoldDB" id="A0A8G1S112"/>
<dbReference type="GeneID" id="63857802"/>
<dbReference type="Proteomes" id="UP000249789">
    <property type="component" value="Unassembled WGS sequence"/>
</dbReference>
<accession>A0A8G1S112</accession>
<dbReference type="RefSeq" id="XP_040804461.1">
    <property type="nucleotide sequence ID" value="XM_040940469.1"/>
</dbReference>
<name>A0A8G1S112_9EURO</name>
<organism evidence="1 2">
    <name type="scientific">Aspergillus fijiensis CBS 313.89</name>
    <dbReference type="NCBI Taxonomy" id="1448319"/>
    <lineage>
        <taxon>Eukaryota</taxon>
        <taxon>Fungi</taxon>
        <taxon>Dikarya</taxon>
        <taxon>Ascomycota</taxon>
        <taxon>Pezizomycotina</taxon>
        <taxon>Eurotiomycetes</taxon>
        <taxon>Eurotiomycetidae</taxon>
        <taxon>Eurotiales</taxon>
        <taxon>Aspergillaceae</taxon>
        <taxon>Aspergillus</taxon>
    </lineage>
</organism>
<gene>
    <name evidence="1" type="ORF">BO72DRAFT_305481</name>
</gene>
<sequence length="122" mass="14404">MCAHYYGVLLGTDRSLESLSLYLVVAWASFPELLKGRKKIHNNNNFLRLLFLDFQKPRTKRTFRLWCYYSILVYPTPQSTIVRVKHQHHLLIHPSVHPSIHPSIHLVSKIWLAGWLWNLSET</sequence>
<dbReference type="VEuPathDB" id="FungiDB:BO72DRAFT_305481"/>
<keyword evidence="2" id="KW-1185">Reference proteome</keyword>
<proteinExistence type="predicted"/>
<evidence type="ECO:0000313" key="2">
    <source>
        <dbReference type="Proteomes" id="UP000249789"/>
    </source>
</evidence>
<dbReference type="EMBL" id="KZ824629">
    <property type="protein sequence ID" value="RAK80451.1"/>
    <property type="molecule type" value="Genomic_DNA"/>
</dbReference>
<evidence type="ECO:0000313" key="1">
    <source>
        <dbReference type="EMBL" id="RAK80451.1"/>
    </source>
</evidence>
<protein>
    <submittedName>
        <fullName evidence="1">Uncharacterized protein</fullName>
    </submittedName>
</protein>
<reference evidence="1 2" key="1">
    <citation type="submission" date="2018-02" db="EMBL/GenBank/DDBJ databases">
        <title>The genomes of Aspergillus section Nigri reveals drivers in fungal speciation.</title>
        <authorList>
            <consortium name="DOE Joint Genome Institute"/>
            <person name="Vesth T.C."/>
            <person name="Nybo J."/>
            <person name="Theobald S."/>
            <person name="Brandl J."/>
            <person name="Frisvad J.C."/>
            <person name="Nielsen K.F."/>
            <person name="Lyhne E.K."/>
            <person name="Kogle M.E."/>
            <person name="Kuo A."/>
            <person name="Riley R."/>
            <person name="Clum A."/>
            <person name="Nolan M."/>
            <person name="Lipzen A."/>
            <person name="Salamov A."/>
            <person name="Henrissat B."/>
            <person name="Wiebenga A."/>
            <person name="De vries R.P."/>
            <person name="Grigoriev I.V."/>
            <person name="Mortensen U.H."/>
            <person name="Andersen M.R."/>
            <person name="Baker S.E."/>
        </authorList>
    </citation>
    <scope>NUCLEOTIDE SEQUENCE [LARGE SCALE GENOMIC DNA]</scope>
    <source>
        <strain evidence="1 2">CBS 313.89</strain>
    </source>
</reference>